<reference evidence="5 6" key="1">
    <citation type="journal article" date="2018" name="Int. J. Syst. Evol. Microbiol.">
        <title>Uliginosibacterium sediminicola sp. nov., isolated from freshwater sediment.</title>
        <authorList>
            <person name="Hwang W.M."/>
            <person name="Kim S.M."/>
            <person name="Kang K."/>
            <person name="Ahn T.Y."/>
        </authorList>
    </citation>
    <scope>NUCLEOTIDE SEQUENCE [LARGE SCALE GENOMIC DNA]</scope>
    <source>
        <strain evidence="5 6">M1-21</strain>
    </source>
</reference>
<feature type="chain" id="PRO_5046710115" evidence="2">
    <location>
        <begin position="36"/>
        <end position="816"/>
    </location>
</feature>
<keyword evidence="2" id="KW-0732">Signal</keyword>
<dbReference type="Gene3D" id="2.70.98.70">
    <property type="match status" value="1"/>
</dbReference>
<evidence type="ECO:0000256" key="2">
    <source>
        <dbReference type="SAM" id="SignalP"/>
    </source>
</evidence>
<evidence type="ECO:0000259" key="3">
    <source>
        <dbReference type="Pfam" id="PF07940"/>
    </source>
</evidence>
<feature type="signal peptide" evidence="2">
    <location>
        <begin position="1"/>
        <end position="35"/>
    </location>
</feature>
<dbReference type="SUPFAM" id="SSF48230">
    <property type="entry name" value="Chondroitin AC/alginate lyase"/>
    <property type="match status" value="1"/>
</dbReference>
<dbReference type="InterPro" id="IPR032518">
    <property type="entry name" value="HepII_N"/>
</dbReference>
<dbReference type="Pfam" id="PF16332">
    <property type="entry name" value="DUF4962"/>
    <property type="match status" value="1"/>
</dbReference>
<proteinExistence type="predicted"/>
<evidence type="ECO:0000256" key="1">
    <source>
        <dbReference type="ARBA" id="ARBA00004196"/>
    </source>
</evidence>
<sequence length="816" mass="91350">MLALSMLISAPRVLRACQLLLALGLTFLTSHAALAAESDGDIVKARIAVFSAKLQDQHPRLLLKPEELSAFKQFATQVLPREGDGGTMLKQLIPAIDGKALPAQPLAVSNGTQEGSQAWREGYNIANDTGNMAWRYALAWQLTGEQRYGREAARWLLHLASWKIDAEVLRTNDELFIQHLRPMIFAYDWAWNALTPEERTTVRAALTARLQLLADRIQPKFSLSRPSAPDNSLSHPLRFISTLGLGGLALYHESSAAPAWLAWSYEYYLRQFPVWGGDAGGWAEGLNYWSTGMTQHLRFLEAMQLLGFDDVLQRPFFRNTAWFASYFQQPYAASSFGDLTNVMAPSPSMAMLVEKFALLLQDPYLYGYAHTLNPRYPSGFSYYEFNAIDTLLQVFRTRRTSLQEIGLKALPASRYFDDIGWVAMHSNFGDKANDIMLGFKSSPYGSASHSFADQNSFVINAFGEPLAISSGYREWYDSPHHKGWTRSTAAKNAILINGEGQPIKSAAARGRITRFVQGEHFTFTTGDAREAYSQQANQALRHVFFVDKRYFVMLDELSAKAPAQFQWLLHARDKMNIDASHNSIGIARNAARLDVQLFWPAPGQLAFKQTDAFTPPVAPGYEQRMPNEWHVSASTLNAARDQAFFSLLYPHRADVSAEDASARSLPASRGFALALTRDGKEDRVYIARQDEQRIRAEGIEIDGAAGWIGKRDEQEAQLVVVAARRLKSNWLSLDADRPLDIDISLKGKIITLDISQPQATTLRVSQATAPRSVTGVNPADWRYDSDNNQIVFDLSPQTRRITITQRESGSLLDFKF</sequence>
<evidence type="ECO:0000313" key="6">
    <source>
        <dbReference type="Proteomes" id="UP001410394"/>
    </source>
</evidence>
<dbReference type="InterPro" id="IPR008929">
    <property type="entry name" value="Chondroitin_lyas"/>
</dbReference>
<comment type="subcellular location">
    <subcellularLocation>
        <location evidence="1">Cell envelope</location>
    </subcellularLocation>
</comment>
<name>A0ABU9Z133_9RHOO</name>
<dbReference type="PANTHER" id="PTHR38045:SF1">
    <property type="entry name" value="HEPARINASE II_III-LIKE PROTEIN"/>
    <property type="match status" value="1"/>
</dbReference>
<protein>
    <submittedName>
        <fullName evidence="5">Heparinase II/III family protein</fullName>
    </submittedName>
</protein>
<dbReference type="EMBL" id="JBDIVE010000008">
    <property type="protein sequence ID" value="MEN3069714.1"/>
    <property type="molecule type" value="Genomic_DNA"/>
</dbReference>
<keyword evidence="6" id="KW-1185">Reference proteome</keyword>
<feature type="domain" description="Heparinase II N-terminal" evidence="4">
    <location>
        <begin position="50"/>
        <end position="379"/>
    </location>
</feature>
<evidence type="ECO:0000259" key="4">
    <source>
        <dbReference type="Pfam" id="PF16332"/>
    </source>
</evidence>
<dbReference type="Pfam" id="PF07940">
    <property type="entry name" value="Hepar_II_III_C"/>
    <property type="match status" value="1"/>
</dbReference>
<dbReference type="Gene3D" id="1.50.10.100">
    <property type="entry name" value="Chondroitin AC/alginate lyase"/>
    <property type="match status" value="1"/>
</dbReference>
<accession>A0ABU9Z133</accession>
<dbReference type="Proteomes" id="UP001410394">
    <property type="component" value="Unassembled WGS sequence"/>
</dbReference>
<dbReference type="RefSeq" id="WP_345920484.1">
    <property type="nucleotide sequence ID" value="NZ_JBDIVE010000008.1"/>
</dbReference>
<organism evidence="5 6">
    <name type="scientific">Uliginosibacterium sediminicola</name>
    <dbReference type="NCBI Taxonomy" id="2024550"/>
    <lineage>
        <taxon>Bacteria</taxon>
        <taxon>Pseudomonadati</taxon>
        <taxon>Pseudomonadota</taxon>
        <taxon>Betaproteobacteria</taxon>
        <taxon>Rhodocyclales</taxon>
        <taxon>Zoogloeaceae</taxon>
        <taxon>Uliginosibacterium</taxon>
    </lineage>
</organism>
<comment type="caution">
    <text evidence="5">The sequence shown here is derived from an EMBL/GenBank/DDBJ whole genome shotgun (WGS) entry which is preliminary data.</text>
</comment>
<feature type="domain" description="Heparinase II/III-like C-terminal" evidence="3">
    <location>
        <begin position="411"/>
        <end position="597"/>
    </location>
</feature>
<dbReference type="InterPro" id="IPR012480">
    <property type="entry name" value="Hepar_II_III_C"/>
</dbReference>
<dbReference type="PANTHER" id="PTHR38045">
    <property type="entry name" value="CHROMOSOME 1, WHOLE GENOME SHOTGUN SEQUENCE"/>
    <property type="match status" value="1"/>
</dbReference>
<evidence type="ECO:0000313" key="5">
    <source>
        <dbReference type="EMBL" id="MEN3069714.1"/>
    </source>
</evidence>
<gene>
    <name evidence="5" type="ORF">ABDB84_14600</name>
</gene>